<reference evidence="2" key="2">
    <citation type="journal article" date="2015" name="Data Brief">
        <title>Shoot transcriptome of the giant reed, Arundo donax.</title>
        <authorList>
            <person name="Barrero R.A."/>
            <person name="Guerrero F.D."/>
            <person name="Moolhuijzen P."/>
            <person name="Goolsby J.A."/>
            <person name="Tidwell J."/>
            <person name="Bellgard S.E."/>
            <person name="Bellgard M.I."/>
        </authorList>
    </citation>
    <scope>NUCLEOTIDE SEQUENCE</scope>
    <source>
        <tissue evidence="2">Shoot tissue taken approximately 20 cm above the soil surface</tissue>
    </source>
</reference>
<protein>
    <submittedName>
        <fullName evidence="2">Uncharacterized protein</fullName>
    </submittedName>
</protein>
<feature type="region of interest" description="Disordered" evidence="1">
    <location>
        <begin position="84"/>
        <end position="104"/>
    </location>
</feature>
<organism evidence="2">
    <name type="scientific">Arundo donax</name>
    <name type="common">Giant reed</name>
    <name type="synonym">Donax arundinaceus</name>
    <dbReference type="NCBI Taxonomy" id="35708"/>
    <lineage>
        <taxon>Eukaryota</taxon>
        <taxon>Viridiplantae</taxon>
        <taxon>Streptophyta</taxon>
        <taxon>Embryophyta</taxon>
        <taxon>Tracheophyta</taxon>
        <taxon>Spermatophyta</taxon>
        <taxon>Magnoliopsida</taxon>
        <taxon>Liliopsida</taxon>
        <taxon>Poales</taxon>
        <taxon>Poaceae</taxon>
        <taxon>PACMAD clade</taxon>
        <taxon>Arundinoideae</taxon>
        <taxon>Arundineae</taxon>
        <taxon>Arundo</taxon>
    </lineage>
</organism>
<accession>A0A0A9DG11</accession>
<evidence type="ECO:0000313" key="2">
    <source>
        <dbReference type="EMBL" id="JAD82692.1"/>
    </source>
</evidence>
<dbReference type="EMBL" id="GBRH01215203">
    <property type="protein sequence ID" value="JAD82692.1"/>
    <property type="molecule type" value="Transcribed_RNA"/>
</dbReference>
<proteinExistence type="predicted"/>
<dbReference type="AlphaFoldDB" id="A0A0A9DG11"/>
<name>A0A0A9DG11_ARUDO</name>
<sequence length="133" mass="15268">MVKNDISRIPQKYIIDRWKKKEQKMFCNKPINSPADSDFLRINTLSRLSAEINSEGAKTGRKYNYLIKEFERLKEELQLIDLEEQQQNQSEHASGLGESTAINNKDGTAQLTVVLQDPDEVTTDIKQKISSHC</sequence>
<reference evidence="2" key="1">
    <citation type="submission" date="2014-09" db="EMBL/GenBank/DDBJ databases">
        <authorList>
            <person name="Magalhaes I.L.F."/>
            <person name="Oliveira U."/>
            <person name="Santos F.R."/>
            <person name="Vidigal T.H.D.A."/>
            <person name="Brescovit A.D."/>
            <person name="Santos A.J."/>
        </authorList>
    </citation>
    <scope>NUCLEOTIDE SEQUENCE</scope>
    <source>
        <tissue evidence="2">Shoot tissue taken approximately 20 cm above the soil surface</tissue>
    </source>
</reference>
<evidence type="ECO:0000256" key="1">
    <source>
        <dbReference type="SAM" id="MobiDB-lite"/>
    </source>
</evidence>